<dbReference type="GO" id="GO:0071555">
    <property type="term" value="P:cell wall organization"/>
    <property type="evidence" value="ECO:0007669"/>
    <property type="project" value="UniProtKB-KW"/>
</dbReference>
<evidence type="ECO:0000256" key="3">
    <source>
        <dbReference type="ARBA" id="ARBA00022968"/>
    </source>
</evidence>
<evidence type="ECO:0000259" key="6">
    <source>
        <dbReference type="Pfam" id="PF03816"/>
    </source>
</evidence>
<evidence type="ECO:0000256" key="5">
    <source>
        <dbReference type="SAM" id="Phobius"/>
    </source>
</evidence>
<dbReference type="RefSeq" id="WP_092494283.1">
    <property type="nucleotide sequence ID" value="NZ_FNKD01000005.1"/>
</dbReference>
<proteinExistence type="inferred from homology"/>
<gene>
    <name evidence="7" type="ORF">SAMN05216231_3564</name>
</gene>
<name>A0A1H1G8Q4_9BACI</name>
<organism evidence="7 8">
    <name type="scientific">Virgibacillus salinus</name>
    <dbReference type="NCBI Taxonomy" id="553311"/>
    <lineage>
        <taxon>Bacteria</taxon>
        <taxon>Bacillati</taxon>
        <taxon>Bacillota</taxon>
        <taxon>Bacilli</taxon>
        <taxon>Bacillales</taxon>
        <taxon>Bacillaceae</taxon>
        <taxon>Virgibacillus</taxon>
    </lineage>
</organism>
<dbReference type="InterPro" id="IPR004474">
    <property type="entry name" value="LytR_CpsA_psr"/>
</dbReference>
<evidence type="ECO:0000256" key="1">
    <source>
        <dbReference type="ARBA" id="ARBA00006068"/>
    </source>
</evidence>
<dbReference type="NCBIfam" id="TIGR00350">
    <property type="entry name" value="lytR_cpsA_psr"/>
    <property type="match status" value="1"/>
</dbReference>
<accession>A0A1H1G8Q4</accession>
<dbReference type="Pfam" id="PF03816">
    <property type="entry name" value="LytR_cpsA_psr"/>
    <property type="match status" value="1"/>
</dbReference>
<dbReference type="Gene3D" id="3.40.630.190">
    <property type="entry name" value="LCP protein"/>
    <property type="match status" value="1"/>
</dbReference>
<dbReference type="Proteomes" id="UP000199444">
    <property type="component" value="Unassembled WGS sequence"/>
</dbReference>
<dbReference type="STRING" id="553311.SAMN05216231_3564"/>
<dbReference type="InterPro" id="IPR050922">
    <property type="entry name" value="LytR/CpsA/Psr_CW_biosynth"/>
</dbReference>
<dbReference type="PANTHER" id="PTHR33392:SF10">
    <property type="entry name" value="POLYISOPRENYL-TEICHOIC ACID--PEPTIDOGLYCAN TEICHOIC ACID TRANSFERASE TAGV"/>
    <property type="match status" value="1"/>
</dbReference>
<reference evidence="7 8" key="1">
    <citation type="submission" date="2016-10" db="EMBL/GenBank/DDBJ databases">
        <authorList>
            <person name="de Groot N.N."/>
        </authorList>
    </citation>
    <scope>NUCLEOTIDE SEQUENCE [LARGE SCALE GENOMIC DNA]</scope>
    <source>
        <strain evidence="7 8">CGMCC 1.10449</strain>
    </source>
</reference>
<keyword evidence="3" id="KW-0735">Signal-anchor</keyword>
<evidence type="ECO:0000313" key="7">
    <source>
        <dbReference type="EMBL" id="SDR09465.1"/>
    </source>
</evidence>
<keyword evidence="8" id="KW-1185">Reference proteome</keyword>
<evidence type="ECO:0000313" key="8">
    <source>
        <dbReference type="Proteomes" id="UP000199444"/>
    </source>
</evidence>
<feature type="domain" description="Cell envelope-related transcriptional attenuator" evidence="6">
    <location>
        <begin position="93"/>
        <end position="254"/>
    </location>
</feature>
<dbReference type="EMBL" id="FNKD01000005">
    <property type="protein sequence ID" value="SDR09465.1"/>
    <property type="molecule type" value="Genomic_DNA"/>
</dbReference>
<dbReference type="PANTHER" id="PTHR33392">
    <property type="entry name" value="POLYISOPRENYL-TEICHOIC ACID--PEPTIDOGLYCAN TEICHOIC ACID TRANSFERASE TAGU"/>
    <property type="match status" value="1"/>
</dbReference>
<keyword evidence="2 5" id="KW-0812">Transmembrane</keyword>
<protein>
    <submittedName>
        <fullName evidence="7">Transcriptional attenuator, LytR family</fullName>
    </submittedName>
</protein>
<evidence type="ECO:0000256" key="2">
    <source>
        <dbReference type="ARBA" id="ARBA00022692"/>
    </source>
</evidence>
<dbReference type="AlphaFoldDB" id="A0A1H1G8Q4"/>
<keyword evidence="4 5" id="KW-1133">Transmembrane helix</keyword>
<keyword evidence="5" id="KW-0472">Membrane</keyword>
<sequence length="344" mass="38424">MHDLRLERRKQKRSKKRRKQLLYSVIFLIVIIIGIGSYLLLQTYNTAKDSYSGLDRPGGKSELRSDTVKIGEDPISILLMGIENYSSGGKNGRADTQIVVTLNPDTNKMTMTSIPRDTRVDLPTEAVGQENAGSHKINAAYTYASLSGYSAPKLTVETVENLLDIPIDEYAVANFEGFRDIVNALGGVTLDIKKGFWEKNIYNNDKRIYFTEGTTNLSGEEALAFVRMRKRAVNNTYPRDERQRQFIKAAISEAISVGTIFKVGEITDILGEHVKSSLKPAEIYALEKEYSSIDATAIKTFEISGSNHRINGISFFIPTDQDLAEISRKLKKELGLPADKVQDE</sequence>
<comment type="similarity">
    <text evidence="1">Belongs to the LytR/CpsA/Psr (LCP) family.</text>
</comment>
<evidence type="ECO:0000256" key="4">
    <source>
        <dbReference type="ARBA" id="ARBA00022989"/>
    </source>
</evidence>
<feature type="transmembrane region" description="Helical" evidence="5">
    <location>
        <begin position="21"/>
        <end position="41"/>
    </location>
</feature>